<evidence type="ECO:0000313" key="9">
    <source>
        <dbReference type="EMBL" id="QCC76029.1"/>
    </source>
</evidence>
<gene>
    <name evidence="9" type="ORF">E2C04_00365</name>
    <name evidence="8" type="ORF">GCM10007231_07160</name>
</gene>
<protein>
    <recommendedName>
        <fullName evidence="7">Copper resistance protein D domain-containing protein</fullName>
    </recommendedName>
</protein>
<feature type="transmembrane region" description="Helical" evidence="6">
    <location>
        <begin position="54"/>
        <end position="74"/>
    </location>
</feature>
<evidence type="ECO:0000313" key="8">
    <source>
        <dbReference type="EMBL" id="GGD10960.1"/>
    </source>
</evidence>
<evidence type="ECO:0000256" key="5">
    <source>
        <dbReference type="ARBA" id="ARBA00023136"/>
    </source>
</evidence>
<sequence length="377" mass="38917">MTHRSGALAMVVGSILIGSLALAVLTVTDPQAAPVEGLPDPGLFTRWGLPVARGARDLCAASTIGLLFVVAVLLPRDPRARARLAEARARGVKAASVSAGLWALASAAVFVLAYSDTAGVAVLEPSLWVRMPTYIMSVDLGQANLISTTLVVAVSLGCLVARKVDDAEIAVLLGSLSALWPVASTGHVSTDADHQQSVLLLFSHLVAVSIWFGGLAAFGLLQGHIGRYRDAVLRRYSVTAACCLAAVAMSGVLSAILRLGSWTALSSSYGALILAKAVLLLALGAIGYLHRRRLVDNAPTWTALARRRFAELAGGELLVMCVAVALGVALGGTPPPDTGVSSSPPVDRSVLNDSARGGRAALVLGRLSGPPPILHSR</sequence>
<feature type="transmembrane region" description="Helical" evidence="6">
    <location>
        <begin position="233"/>
        <end position="257"/>
    </location>
</feature>
<dbReference type="InterPro" id="IPR032694">
    <property type="entry name" value="CopC/D"/>
</dbReference>
<dbReference type="GO" id="GO:0005886">
    <property type="term" value="C:plasma membrane"/>
    <property type="evidence" value="ECO:0007669"/>
    <property type="project" value="UniProtKB-SubCell"/>
</dbReference>
<dbReference type="EMBL" id="CP038462">
    <property type="protein sequence ID" value="QCC76029.1"/>
    <property type="molecule type" value="Genomic_DNA"/>
</dbReference>
<dbReference type="Pfam" id="PF05425">
    <property type="entry name" value="CopD"/>
    <property type="match status" value="1"/>
</dbReference>
<feature type="transmembrane region" description="Helical" evidence="6">
    <location>
        <begin position="167"/>
        <end position="186"/>
    </location>
</feature>
<dbReference type="EMBL" id="BMCK01000001">
    <property type="protein sequence ID" value="GGD10960.1"/>
    <property type="molecule type" value="Genomic_DNA"/>
</dbReference>
<feature type="domain" description="Copper resistance protein D" evidence="7">
    <location>
        <begin position="231"/>
        <end position="330"/>
    </location>
</feature>
<keyword evidence="2" id="KW-1003">Cell membrane</keyword>
<evidence type="ECO:0000259" key="7">
    <source>
        <dbReference type="Pfam" id="PF05425"/>
    </source>
</evidence>
<reference evidence="9 10" key="1">
    <citation type="journal article" date="2008" name="Int. J. Syst. Evol. Microbiol.">
        <title>Nocardioides daphniae sp. nov., isolated from Daphnia cucullata (Crustacea: Cladocera).</title>
        <authorList>
            <person name="Toth E.M."/>
            <person name="Keki Z."/>
            <person name="Homonnay Z.G."/>
            <person name="Borsodi A.K."/>
            <person name="Marialigeti K."/>
            <person name="Schumann P."/>
        </authorList>
    </citation>
    <scope>NUCLEOTIDE SEQUENCE [LARGE SCALE GENOMIC DNA]</scope>
    <source>
        <strain evidence="9 10">JCM 16608</strain>
    </source>
</reference>
<proteinExistence type="predicted"/>
<name>A0A4P7UAT8_9ACTN</name>
<evidence type="ECO:0000256" key="6">
    <source>
        <dbReference type="SAM" id="Phobius"/>
    </source>
</evidence>
<reference evidence="11" key="3">
    <citation type="journal article" date="2019" name="Int. J. Syst. Evol. Microbiol.">
        <title>The Global Catalogue of Microorganisms (GCM) 10K type strain sequencing project: providing services to taxonomists for standard genome sequencing and annotation.</title>
        <authorList>
            <consortium name="The Broad Institute Genomics Platform"/>
            <consortium name="The Broad Institute Genome Sequencing Center for Infectious Disease"/>
            <person name="Wu L."/>
            <person name="Ma J."/>
        </authorList>
    </citation>
    <scope>NUCLEOTIDE SEQUENCE [LARGE SCALE GENOMIC DNA]</scope>
    <source>
        <strain evidence="11">CCM 7403</strain>
    </source>
</reference>
<dbReference type="Proteomes" id="UP000297025">
    <property type="component" value="Chromosome"/>
</dbReference>
<feature type="transmembrane region" description="Helical" evidence="6">
    <location>
        <begin position="94"/>
        <end position="114"/>
    </location>
</feature>
<evidence type="ECO:0000256" key="1">
    <source>
        <dbReference type="ARBA" id="ARBA00004651"/>
    </source>
</evidence>
<reference evidence="9" key="4">
    <citation type="submission" date="2019-03" db="EMBL/GenBank/DDBJ databases">
        <authorList>
            <person name="Huang Y."/>
        </authorList>
    </citation>
    <scope>NUCLEOTIDE SEQUENCE</scope>
    <source>
        <strain evidence="9">JCM 16608</strain>
    </source>
</reference>
<dbReference type="KEGG" id="ndp:E2C04_00365"/>
<comment type="subcellular location">
    <subcellularLocation>
        <location evidence="1">Cell membrane</location>
        <topology evidence="1">Multi-pass membrane protein</topology>
    </subcellularLocation>
</comment>
<keyword evidence="5 6" id="KW-0472">Membrane</keyword>
<evidence type="ECO:0000313" key="10">
    <source>
        <dbReference type="Proteomes" id="UP000297025"/>
    </source>
</evidence>
<dbReference type="PANTHER" id="PTHR34820">
    <property type="entry name" value="INNER MEMBRANE PROTEIN YEBZ"/>
    <property type="match status" value="1"/>
</dbReference>
<dbReference type="PANTHER" id="PTHR34820:SF4">
    <property type="entry name" value="INNER MEMBRANE PROTEIN YEBZ"/>
    <property type="match status" value="1"/>
</dbReference>
<evidence type="ECO:0000256" key="2">
    <source>
        <dbReference type="ARBA" id="ARBA00022475"/>
    </source>
</evidence>
<dbReference type="GO" id="GO:0006825">
    <property type="term" value="P:copper ion transport"/>
    <property type="evidence" value="ECO:0007669"/>
    <property type="project" value="InterPro"/>
</dbReference>
<feature type="transmembrane region" description="Helical" evidence="6">
    <location>
        <begin position="198"/>
        <end position="221"/>
    </location>
</feature>
<dbReference type="AlphaFoldDB" id="A0A4P7UAT8"/>
<keyword evidence="3 6" id="KW-0812">Transmembrane</keyword>
<dbReference type="Proteomes" id="UP000630594">
    <property type="component" value="Unassembled WGS sequence"/>
</dbReference>
<feature type="transmembrane region" description="Helical" evidence="6">
    <location>
        <begin position="269"/>
        <end position="289"/>
    </location>
</feature>
<organism evidence="9 10">
    <name type="scientific">Nocardioides daphniae</name>
    <dbReference type="NCBI Taxonomy" id="402297"/>
    <lineage>
        <taxon>Bacteria</taxon>
        <taxon>Bacillati</taxon>
        <taxon>Actinomycetota</taxon>
        <taxon>Actinomycetes</taxon>
        <taxon>Propionibacteriales</taxon>
        <taxon>Nocardioidaceae</taxon>
        <taxon>Nocardioides</taxon>
    </lineage>
</organism>
<dbReference type="RefSeq" id="WP_135831079.1">
    <property type="nucleotide sequence ID" value="NZ_BMCK01000001.1"/>
</dbReference>
<evidence type="ECO:0000256" key="3">
    <source>
        <dbReference type="ARBA" id="ARBA00022692"/>
    </source>
</evidence>
<feature type="transmembrane region" description="Helical" evidence="6">
    <location>
        <begin position="309"/>
        <end position="330"/>
    </location>
</feature>
<dbReference type="InterPro" id="IPR008457">
    <property type="entry name" value="Cu-R_CopD_dom"/>
</dbReference>
<feature type="transmembrane region" description="Helical" evidence="6">
    <location>
        <begin position="134"/>
        <end position="160"/>
    </location>
</feature>
<keyword evidence="4 6" id="KW-1133">Transmembrane helix</keyword>
<evidence type="ECO:0000256" key="4">
    <source>
        <dbReference type="ARBA" id="ARBA00022989"/>
    </source>
</evidence>
<accession>A0A4P7UAT8</accession>
<reference evidence="8" key="5">
    <citation type="submission" date="2024-05" db="EMBL/GenBank/DDBJ databases">
        <authorList>
            <person name="Sun Q."/>
            <person name="Sedlacek I."/>
        </authorList>
    </citation>
    <scope>NUCLEOTIDE SEQUENCE</scope>
    <source>
        <strain evidence="8">CCM 7403</strain>
    </source>
</reference>
<keyword evidence="11" id="KW-1185">Reference proteome</keyword>
<evidence type="ECO:0000313" key="11">
    <source>
        <dbReference type="Proteomes" id="UP000630594"/>
    </source>
</evidence>
<reference evidence="8" key="2">
    <citation type="journal article" date="2014" name="Int. J. Syst. Evol. Microbiol.">
        <title>Complete genome of a new Firmicutes species belonging to the dominant human colonic microbiota ('Ruminococcus bicirculans') reveals two chromosomes and a selective capacity to utilize plant glucans.</title>
        <authorList>
            <consortium name="NISC Comparative Sequencing Program"/>
            <person name="Wegmann U."/>
            <person name="Louis P."/>
            <person name="Goesmann A."/>
            <person name="Henrissat B."/>
            <person name="Duncan S.H."/>
            <person name="Flint H.J."/>
        </authorList>
    </citation>
    <scope>NUCLEOTIDE SEQUENCE</scope>
    <source>
        <strain evidence="8">CCM 7403</strain>
    </source>
</reference>